<reference evidence="2 3" key="1">
    <citation type="submission" date="2019-09" db="EMBL/GenBank/DDBJ databases">
        <title>Genome sequence of Roseospira marina, one of the more divergent members of the non-sulfur purple photosynthetic bacterial family, the Rhodospirillaceae.</title>
        <authorList>
            <person name="Meyer T."/>
            <person name="Kyndt J."/>
        </authorList>
    </citation>
    <scope>NUCLEOTIDE SEQUENCE [LARGE SCALE GENOMIC DNA]</scope>
    <source>
        <strain evidence="2 3">DSM 15113</strain>
    </source>
</reference>
<dbReference type="OrthoDB" id="9912881at2"/>
<proteinExistence type="predicted"/>
<keyword evidence="1" id="KW-0732">Signal</keyword>
<gene>
    <name evidence="2" type="ORF">F1188_08725</name>
</gene>
<feature type="signal peptide" evidence="1">
    <location>
        <begin position="1"/>
        <end position="31"/>
    </location>
</feature>
<sequence length="113" mass="11879">MPRVPRAPRFAALAVSSLALSGLVGVPSALAADCSLPPKGVPLKTEGRTPVLHNACGQPFQAGYRLEGTTLHFPSGATHALPQATEAEAEETLRIAYGLVGPRDALVRTRWPE</sequence>
<evidence type="ECO:0000256" key="1">
    <source>
        <dbReference type="SAM" id="SignalP"/>
    </source>
</evidence>
<feature type="chain" id="PRO_5024286750" evidence="1">
    <location>
        <begin position="32"/>
        <end position="113"/>
    </location>
</feature>
<organism evidence="2 3">
    <name type="scientific">Roseospira marina</name>
    <dbReference type="NCBI Taxonomy" id="140057"/>
    <lineage>
        <taxon>Bacteria</taxon>
        <taxon>Pseudomonadati</taxon>
        <taxon>Pseudomonadota</taxon>
        <taxon>Alphaproteobacteria</taxon>
        <taxon>Rhodospirillales</taxon>
        <taxon>Rhodospirillaceae</taxon>
        <taxon>Roseospira</taxon>
    </lineage>
</organism>
<dbReference type="AlphaFoldDB" id="A0A5M6ICT7"/>
<evidence type="ECO:0000313" key="2">
    <source>
        <dbReference type="EMBL" id="KAA5606081.1"/>
    </source>
</evidence>
<protein>
    <submittedName>
        <fullName evidence="2">Uncharacterized protein</fullName>
    </submittedName>
</protein>
<dbReference type="EMBL" id="VWPJ01000006">
    <property type="protein sequence ID" value="KAA5606081.1"/>
    <property type="molecule type" value="Genomic_DNA"/>
</dbReference>
<keyword evidence="3" id="KW-1185">Reference proteome</keyword>
<comment type="caution">
    <text evidence="2">The sequence shown here is derived from an EMBL/GenBank/DDBJ whole genome shotgun (WGS) entry which is preliminary data.</text>
</comment>
<name>A0A5M6ICT7_9PROT</name>
<evidence type="ECO:0000313" key="3">
    <source>
        <dbReference type="Proteomes" id="UP000324065"/>
    </source>
</evidence>
<dbReference type="Proteomes" id="UP000324065">
    <property type="component" value="Unassembled WGS sequence"/>
</dbReference>
<accession>A0A5M6ICT7</accession>
<dbReference type="RefSeq" id="WP_150062012.1">
    <property type="nucleotide sequence ID" value="NZ_JACHII010000002.1"/>
</dbReference>